<dbReference type="Gene3D" id="3.30.70.2450">
    <property type="match status" value="1"/>
</dbReference>
<dbReference type="SUPFAM" id="SSF51905">
    <property type="entry name" value="FAD/NAD(P)-binding domain"/>
    <property type="match status" value="1"/>
</dbReference>
<evidence type="ECO:0000256" key="1">
    <source>
        <dbReference type="ARBA" id="ARBA00001974"/>
    </source>
</evidence>
<dbReference type="GO" id="GO:0016709">
    <property type="term" value="F:oxidoreductase activity, acting on paired donors, with incorporation or reduction of molecular oxygen, NAD(P)H as one donor, and incorporation of one atom of oxygen"/>
    <property type="evidence" value="ECO:0007669"/>
    <property type="project" value="UniProtKB-ARBA"/>
</dbReference>
<comment type="cofactor">
    <cofactor evidence="1">
        <name>FAD</name>
        <dbReference type="ChEBI" id="CHEBI:57692"/>
    </cofactor>
</comment>
<dbReference type="Pfam" id="PF21274">
    <property type="entry name" value="Rng_hyd_C"/>
    <property type="match status" value="1"/>
</dbReference>
<feature type="domain" description="FAD-binding" evidence="4">
    <location>
        <begin position="3"/>
        <end position="351"/>
    </location>
</feature>
<dbReference type="OrthoDB" id="4141215at2"/>
<proteinExistence type="predicted"/>
<dbReference type="InterPro" id="IPR002938">
    <property type="entry name" value="FAD-bd"/>
</dbReference>
<dbReference type="Gene3D" id="3.40.30.120">
    <property type="match status" value="1"/>
</dbReference>
<keyword evidence="3" id="KW-0274">FAD</keyword>
<evidence type="ECO:0000256" key="3">
    <source>
        <dbReference type="ARBA" id="ARBA00022827"/>
    </source>
</evidence>
<evidence type="ECO:0000313" key="5">
    <source>
        <dbReference type="EMBL" id="SDW75820.1"/>
    </source>
</evidence>
<dbReference type="PANTHER" id="PTHR43004:SF19">
    <property type="entry name" value="BINDING MONOOXYGENASE, PUTATIVE (JCVI)-RELATED"/>
    <property type="match status" value="1"/>
</dbReference>
<dbReference type="InterPro" id="IPR050641">
    <property type="entry name" value="RIFMO-like"/>
</dbReference>
<organism evidence="5 6">
    <name type="scientific">Amycolatopsis xylanica</name>
    <dbReference type="NCBI Taxonomy" id="589385"/>
    <lineage>
        <taxon>Bacteria</taxon>
        <taxon>Bacillati</taxon>
        <taxon>Actinomycetota</taxon>
        <taxon>Actinomycetes</taxon>
        <taxon>Pseudonocardiales</taxon>
        <taxon>Pseudonocardiaceae</taxon>
        <taxon>Amycolatopsis</taxon>
    </lineage>
</organism>
<reference evidence="5 6" key="1">
    <citation type="submission" date="2016-10" db="EMBL/GenBank/DDBJ databases">
        <authorList>
            <person name="de Groot N.N."/>
        </authorList>
    </citation>
    <scope>NUCLEOTIDE SEQUENCE [LARGE SCALE GENOMIC DNA]</scope>
    <source>
        <strain evidence="5 6">CPCC 202699</strain>
    </source>
</reference>
<dbReference type="STRING" id="589385.SAMN05421504_1011430"/>
<evidence type="ECO:0000259" key="4">
    <source>
        <dbReference type="Pfam" id="PF01494"/>
    </source>
</evidence>
<evidence type="ECO:0000313" key="6">
    <source>
        <dbReference type="Proteomes" id="UP000199515"/>
    </source>
</evidence>
<dbReference type="EMBL" id="FNON01000001">
    <property type="protein sequence ID" value="SDW75820.1"/>
    <property type="molecule type" value="Genomic_DNA"/>
</dbReference>
<sequence>MHDVVIVGAGPVGLFVACELGLAGCSVLVLERETGTGSPWRAGPLGMRGLFAASVDAFQHRGLLDALLAASGEQVIPGTDASGRRGAGHFAGIVLDPSKIDDNALPFRLPGSAPEVVMTDLESIESVLAERAAKLGVEIRRGVTVSDIAQYDDKVVLFAGEDEYPARWAVGCDGGRSTVRKLAGFELTGTEPQFTGYTVLATIADPEKLRPGINLTPMGMYLKREAEGHLGFMDFDGGAFDRTQEPTREHLQTVLRRVSGTDVTLTDVQLSSTFTDRAMQTTTYRNGRVLLAGDAAHLMSPLGGQGLNTGIGDAVNLGWKLAATVLGHAPEGLLDTYTTERHPLGALALEWTRAQVAAMRPDPHSQAVQSLIRDLLATKDGTTYVYRKFLGASIRYDLGDPHPLAGRVAPDFELVDGARLSDLTRDGQAVLLDFTAERGLRDSASRWETHVRYVAGTARDSLGLGAVLVRPDGVIAWAGDHSPEAFERAARQWFGDPA</sequence>
<keyword evidence="2" id="KW-0285">Flavoprotein</keyword>
<dbReference type="PANTHER" id="PTHR43004">
    <property type="entry name" value="TRK SYSTEM POTASSIUM UPTAKE PROTEIN"/>
    <property type="match status" value="1"/>
</dbReference>
<name>A0A1H2W5F6_9PSEU</name>
<dbReference type="InterPro" id="IPR036188">
    <property type="entry name" value="FAD/NAD-bd_sf"/>
</dbReference>
<dbReference type="RefSeq" id="WP_091287679.1">
    <property type="nucleotide sequence ID" value="NZ_FNON01000001.1"/>
</dbReference>
<dbReference type="AlphaFoldDB" id="A0A1H2W5F6"/>
<keyword evidence="6" id="KW-1185">Reference proteome</keyword>
<dbReference type="PRINTS" id="PR00420">
    <property type="entry name" value="RNGMNOXGNASE"/>
</dbReference>
<dbReference type="GO" id="GO:0071949">
    <property type="term" value="F:FAD binding"/>
    <property type="evidence" value="ECO:0007669"/>
    <property type="project" value="InterPro"/>
</dbReference>
<accession>A0A1H2W5F6</accession>
<protein>
    <submittedName>
        <fullName evidence="5">2-polyprenyl-6-methoxyphenol hydroxylase</fullName>
    </submittedName>
</protein>
<dbReference type="Pfam" id="PF01494">
    <property type="entry name" value="FAD_binding_3"/>
    <property type="match status" value="1"/>
</dbReference>
<evidence type="ECO:0000256" key="2">
    <source>
        <dbReference type="ARBA" id="ARBA00022630"/>
    </source>
</evidence>
<dbReference type="Gene3D" id="3.50.50.60">
    <property type="entry name" value="FAD/NAD(P)-binding domain"/>
    <property type="match status" value="1"/>
</dbReference>
<dbReference type="Proteomes" id="UP000199515">
    <property type="component" value="Unassembled WGS sequence"/>
</dbReference>
<gene>
    <name evidence="5" type="ORF">SAMN05421504_1011430</name>
</gene>